<dbReference type="Gene3D" id="3.30.1380.20">
    <property type="entry name" value="Trafficking protein particle complex subunit 3"/>
    <property type="match status" value="1"/>
</dbReference>
<dbReference type="RefSeq" id="WP_188038826.1">
    <property type="nucleotide sequence ID" value="NZ_JACVHF010000002.1"/>
</dbReference>
<protein>
    <recommendedName>
        <fullName evidence="1">4-vinyl reductase 4VR domain-containing protein</fullName>
    </recommendedName>
</protein>
<comment type="caution">
    <text evidence="2">The sequence shown here is derived from an EMBL/GenBank/DDBJ whole genome shotgun (WGS) entry which is preliminary data.</text>
</comment>
<evidence type="ECO:0000259" key="1">
    <source>
        <dbReference type="SMART" id="SM00989"/>
    </source>
</evidence>
<feature type="domain" description="4-vinyl reductase 4VR" evidence="1">
    <location>
        <begin position="113"/>
        <end position="178"/>
    </location>
</feature>
<gene>
    <name evidence="2" type="ORF">H1S01_04075</name>
</gene>
<evidence type="ECO:0000313" key="2">
    <source>
        <dbReference type="EMBL" id="MBC9783688.1"/>
    </source>
</evidence>
<name>A0ABR7SYS7_HELCL</name>
<accession>A0ABR7SYS7</accession>
<proteinExistence type="predicted"/>
<dbReference type="InterPro" id="IPR004096">
    <property type="entry name" value="V4R"/>
</dbReference>
<keyword evidence="3" id="KW-1185">Reference proteome</keyword>
<dbReference type="InterPro" id="IPR024096">
    <property type="entry name" value="NO_sig/Golgi_transp_ligand-bd"/>
</dbReference>
<dbReference type="EMBL" id="JACVHF010000002">
    <property type="protein sequence ID" value="MBC9783688.1"/>
    <property type="molecule type" value="Genomic_DNA"/>
</dbReference>
<dbReference type="Proteomes" id="UP000617402">
    <property type="component" value="Unassembled WGS sequence"/>
</dbReference>
<dbReference type="SUPFAM" id="SSF111126">
    <property type="entry name" value="Ligand-binding domain in the NO signalling and Golgi transport"/>
    <property type="match status" value="1"/>
</dbReference>
<reference evidence="2 3" key="1">
    <citation type="submission" date="2020-07" db="EMBL/GenBank/DDBJ databases">
        <title>Draft whole-genome sequence of Heliobacterium chlorum DSM 3682, type strain.</title>
        <authorList>
            <person name="Kyndt J.A."/>
            <person name="Meyer T.E."/>
            <person name="Imhoff J.F."/>
        </authorList>
    </citation>
    <scope>NUCLEOTIDE SEQUENCE [LARGE SCALE GENOMIC DNA]</scope>
    <source>
        <strain evidence="2 3">DSM 3682</strain>
    </source>
</reference>
<dbReference type="SMART" id="SM00989">
    <property type="entry name" value="V4R"/>
    <property type="match status" value="1"/>
</dbReference>
<organism evidence="2 3">
    <name type="scientific">Heliobacterium chlorum</name>
    <dbReference type="NCBI Taxonomy" id="2698"/>
    <lineage>
        <taxon>Bacteria</taxon>
        <taxon>Bacillati</taxon>
        <taxon>Bacillota</taxon>
        <taxon>Clostridia</taxon>
        <taxon>Eubacteriales</taxon>
        <taxon>Heliobacteriaceae</taxon>
        <taxon>Heliobacterium</taxon>
    </lineage>
</organism>
<evidence type="ECO:0000313" key="3">
    <source>
        <dbReference type="Proteomes" id="UP000617402"/>
    </source>
</evidence>
<sequence>MKMSTYKALEIDYKYDPKQARRKINGNTFVFHCHHYATLYTQLAIDAKDLADGPQLLTDAAEDSFRAWFDRYDADHPGMTLEEKADMGRQFYSWSGLGDMKIGCLGENGGEVYLHHSHLDSGWLKKFGRAEKPVNFITCGFIAALFSSLYNQPARSYRVVEEKSIACGDMQSLFIAVRV</sequence>